<evidence type="ECO:0000313" key="4">
    <source>
        <dbReference type="Proteomes" id="UP000823661"/>
    </source>
</evidence>
<dbReference type="PANTHER" id="PTHR34580">
    <property type="match status" value="1"/>
</dbReference>
<reference evidence="3" key="1">
    <citation type="submission" date="2020-10" db="EMBL/GenBank/DDBJ databases">
        <authorList>
            <person name="Gilroy R."/>
        </authorList>
    </citation>
    <scope>NUCLEOTIDE SEQUENCE</scope>
    <source>
        <strain evidence="3">B1-20833</strain>
    </source>
</reference>
<dbReference type="AlphaFoldDB" id="A0A9D9HHY4"/>
<dbReference type="Pfam" id="PF13280">
    <property type="entry name" value="WYL"/>
    <property type="match status" value="1"/>
</dbReference>
<accession>A0A9D9HHY4</accession>
<name>A0A9D9HHY4_9BACT</name>
<dbReference type="Pfam" id="PF25583">
    <property type="entry name" value="WCX"/>
    <property type="match status" value="1"/>
</dbReference>
<dbReference type="PROSITE" id="PS52050">
    <property type="entry name" value="WYL"/>
    <property type="match status" value="1"/>
</dbReference>
<protein>
    <submittedName>
        <fullName evidence="3">WYL domain-containing protein</fullName>
    </submittedName>
</protein>
<comment type="caution">
    <text evidence="3">The sequence shown here is derived from an EMBL/GenBank/DDBJ whole genome shotgun (WGS) entry which is preliminary data.</text>
</comment>
<proteinExistence type="predicted"/>
<gene>
    <name evidence="3" type="ORF">IAC06_00740</name>
</gene>
<dbReference type="EMBL" id="JADIMI010000008">
    <property type="protein sequence ID" value="MBO8451398.1"/>
    <property type="molecule type" value="Genomic_DNA"/>
</dbReference>
<evidence type="ECO:0000259" key="2">
    <source>
        <dbReference type="Pfam" id="PF25583"/>
    </source>
</evidence>
<feature type="domain" description="WCX" evidence="2">
    <location>
        <begin position="218"/>
        <end position="293"/>
    </location>
</feature>
<dbReference type="PANTHER" id="PTHR34580:SF9">
    <property type="entry name" value="SLL5097 PROTEIN"/>
    <property type="match status" value="1"/>
</dbReference>
<sequence>MVSELLKKYIWLVQTFVRAGERGLTLQELAGRWELRFGGDYPRRTFNNHREAIDELFNIRIECDRGTNRYYIAGTADVQDETAAAAWIINTFTVNELLSLSKERLSGRVSVEDIPSGQRFLTSVLEAMTEDSELKISYRKYSSETPSEYTLRPYALKEASRRWYLVAFCMEKDSIRVYGLDRIVSMSVTGKKFRMPPDFDVDALFATSFGVYLTETPPEKIIFRTSAREAGYLRDLPIHPSQKEIGNDGGKIVFSIFVRPNESLIMELERLGSRIEVLSPEPVRRKLAENAMQVLEQYRHTGKVHTDDK</sequence>
<evidence type="ECO:0000313" key="3">
    <source>
        <dbReference type="EMBL" id="MBO8451398.1"/>
    </source>
</evidence>
<organism evidence="3 4">
    <name type="scientific">Candidatus Cryptobacteroides intestinavium</name>
    <dbReference type="NCBI Taxonomy" id="2840766"/>
    <lineage>
        <taxon>Bacteria</taxon>
        <taxon>Pseudomonadati</taxon>
        <taxon>Bacteroidota</taxon>
        <taxon>Bacteroidia</taxon>
        <taxon>Bacteroidales</taxon>
        <taxon>Candidatus Cryptobacteroides</taxon>
    </lineage>
</organism>
<feature type="domain" description="WYL" evidence="1">
    <location>
        <begin position="120"/>
        <end position="186"/>
    </location>
</feature>
<dbReference type="InterPro" id="IPR051534">
    <property type="entry name" value="CBASS_pafABC_assoc_protein"/>
</dbReference>
<evidence type="ECO:0000259" key="1">
    <source>
        <dbReference type="Pfam" id="PF13280"/>
    </source>
</evidence>
<reference evidence="3" key="2">
    <citation type="journal article" date="2021" name="PeerJ">
        <title>Extensive microbial diversity within the chicken gut microbiome revealed by metagenomics and culture.</title>
        <authorList>
            <person name="Gilroy R."/>
            <person name="Ravi A."/>
            <person name="Getino M."/>
            <person name="Pursley I."/>
            <person name="Horton D.L."/>
            <person name="Alikhan N.F."/>
            <person name="Baker D."/>
            <person name="Gharbi K."/>
            <person name="Hall N."/>
            <person name="Watson M."/>
            <person name="Adriaenssens E.M."/>
            <person name="Foster-Nyarko E."/>
            <person name="Jarju S."/>
            <person name="Secka A."/>
            <person name="Antonio M."/>
            <person name="Oren A."/>
            <person name="Chaudhuri R.R."/>
            <person name="La Ragione R."/>
            <person name="Hildebrand F."/>
            <person name="Pallen M.J."/>
        </authorList>
    </citation>
    <scope>NUCLEOTIDE SEQUENCE</scope>
    <source>
        <strain evidence="3">B1-20833</strain>
    </source>
</reference>
<dbReference type="InterPro" id="IPR057727">
    <property type="entry name" value="WCX_dom"/>
</dbReference>
<dbReference type="InterPro" id="IPR026881">
    <property type="entry name" value="WYL_dom"/>
</dbReference>
<dbReference type="Proteomes" id="UP000823661">
    <property type="component" value="Unassembled WGS sequence"/>
</dbReference>